<dbReference type="Proteomes" id="UP001215151">
    <property type="component" value="Unassembled WGS sequence"/>
</dbReference>
<protein>
    <submittedName>
        <fullName evidence="2">Uncharacterized protein</fullName>
    </submittedName>
</protein>
<name>A0AAD7U0A2_9APHY</name>
<reference evidence="2" key="1">
    <citation type="submission" date="2022-11" db="EMBL/GenBank/DDBJ databases">
        <title>Genome Sequence of Cubamyces cubensis.</title>
        <authorList>
            <person name="Buettner E."/>
        </authorList>
    </citation>
    <scope>NUCLEOTIDE SEQUENCE</scope>
    <source>
        <strain evidence="2">MPL-01</strain>
    </source>
</reference>
<evidence type="ECO:0000313" key="2">
    <source>
        <dbReference type="EMBL" id="KAJ8488720.1"/>
    </source>
</evidence>
<feature type="compositionally biased region" description="Low complexity" evidence="1">
    <location>
        <begin position="11"/>
        <end position="26"/>
    </location>
</feature>
<evidence type="ECO:0000313" key="3">
    <source>
        <dbReference type="Proteomes" id="UP001215151"/>
    </source>
</evidence>
<keyword evidence="3" id="KW-1185">Reference proteome</keyword>
<evidence type="ECO:0000256" key="1">
    <source>
        <dbReference type="SAM" id="MobiDB-lite"/>
    </source>
</evidence>
<sequence length="88" mass="9917">MAPLSFTKLFSQRSSSASTTSSQARSSFDAFEPESYVIALVSQHSLLTHVHMLTYLGAAFHTLHVKFIDPYIFRKQQWQRARRGGVVG</sequence>
<organism evidence="2 3">
    <name type="scientific">Trametes cubensis</name>
    <dbReference type="NCBI Taxonomy" id="1111947"/>
    <lineage>
        <taxon>Eukaryota</taxon>
        <taxon>Fungi</taxon>
        <taxon>Dikarya</taxon>
        <taxon>Basidiomycota</taxon>
        <taxon>Agaricomycotina</taxon>
        <taxon>Agaricomycetes</taxon>
        <taxon>Polyporales</taxon>
        <taxon>Polyporaceae</taxon>
        <taxon>Trametes</taxon>
    </lineage>
</organism>
<gene>
    <name evidence="2" type="ORF">ONZ51_g3390</name>
</gene>
<dbReference type="AlphaFoldDB" id="A0AAD7U0A2"/>
<accession>A0AAD7U0A2</accession>
<comment type="caution">
    <text evidence="2">The sequence shown here is derived from an EMBL/GenBank/DDBJ whole genome shotgun (WGS) entry which is preliminary data.</text>
</comment>
<proteinExistence type="predicted"/>
<feature type="region of interest" description="Disordered" evidence="1">
    <location>
        <begin position="1"/>
        <end position="26"/>
    </location>
</feature>
<dbReference type="EMBL" id="JAPEVG010000059">
    <property type="protein sequence ID" value="KAJ8488720.1"/>
    <property type="molecule type" value="Genomic_DNA"/>
</dbReference>